<gene>
    <name evidence="5" type="ORF">KP509_11G038400</name>
</gene>
<dbReference type="PANTHER" id="PTHR14791">
    <property type="entry name" value="BOMB/KIRA PROTEINS"/>
    <property type="match status" value="1"/>
</dbReference>
<dbReference type="InterPro" id="IPR001202">
    <property type="entry name" value="WW_dom"/>
</dbReference>
<keyword evidence="6" id="KW-1185">Reference proteome</keyword>
<dbReference type="GO" id="GO:0005737">
    <property type="term" value="C:cytoplasm"/>
    <property type="evidence" value="ECO:0007669"/>
    <property type="project" value="UniProtKB-SubCell"/>
</dbReference>
<evidence type="ECO:0000313" key="6">
    <source>
        <dbReference type="Proteomes" id="UP000825935"/>
    </source>
</evidence>
<proteinExistence type="predicted"/>
<organism evidence="5 6">
    <name type="scientific">Ceratopteris richardii</name>
    <name type="common">Triangle waterfern</name>
    <dbReference type="NCBI Taxonomy" id="49495"/>
    <lineage>
        <taxon>Eukaryota</taxon>
        <taxon>Viridiplantae</taxon>
        <taxon>Streptophyta</taxon>
        <taxon>Embryophyta</taxon>
        <taxon>Tracheophyta</taxon>
        <taxon>Polypodiopsida</taxon>
        <taxon>Polypodiidae</taxon>
        <taxon>Polypodiales</taxon>
        <taxon>Pteridineae</taxon>
        <taxon>Pteridaceae</taxon>
        <taxon>Parkerioideae</taxon>
        <taxon>Ceratopteris</taxon>
    </lineage>
</organism>
<protein>
    <recommendedName>
        <fullName evidence="4">WW domain-containing protein</fullName>
    </recommendedName>
</protein>
<dbReference type="Gene3D" id="2.20.70.10">
    <property type="match status" value="1"/>
</dbReference>
<dbReference type="OrthoDB" id="1930512at2759"/>
<evidence type="ECO:0000256" key="3">
    <source>
        <dbReference type="ARBA" id="ARBA00022553"/>
    </source>
</evidence>
<sequence>MVDVSGSMTKLVYPEDISTPALASLSSKASSSSLVDPTERWCMESLKAIERHLFLLSQLNTAMPSVNTPAKFSKQHFCPSQNTLKIDILRASVMPLPHGWEQRLDLRTGKIYYIDWVSCKISEHDPRTAMQRANDMIQKLTQHAMAMACDEEAEGSDTQSNLTYIHNYNRARECTCCRNFEDADEESTCSTMTKMESSSVGCFYEVNSDNIK</sequence>
<dbReference type="PANTHER" id="PTHR14791:SF29">
    <property type="entry name" value="PROTEIN KIBRA"/>
    <property type="match status" value="1"/>
</dbReference>
<dbReference type="AlphaFoldDB" id="A0A8T2TNK6"/>
<comment type="caution">
    <text evidence="5">The sequence shown here is derived from an EMBL/GenBank/DDBJ whole genome shotgun (WGS) entry which is preliminary data.</text>
</comment>
<evidence type="ECO:0000256" key="2">
    <source>
        <dbReference type="ARBA" id="ARBA00022490"/>
    </source>
</evidence>
<dbReference type="InterPro" id="IPR036020">
    <property type="entry name" value="WW_dom_sf"/>
</dbReference>
<dbReference type="PROSITE" id="PS50020">
    <property type="entry name" value="WW_DOMAIN_2"/>
    <property type="match status" value="1"/>
</dbReference>
<feature type="domain" description="WW" evidence="4">
    <location>
        <begin position="94"/>
        <end position="128"/>
    </location>
</feature>
<accession>A0A8T2TNK6</accession>
<dbReference type="EMBL" id="CM035416">
    <property type="protein sequence ID" value="KAH7425071.1"/>
    <property type="molecule type" value="Genomic_DNA"/>
</dbReference>
<keyword evidence="3" id="KW-0597">Phosphoprotein</keyword>
<comment type="subcellular location">
    <subcellularLocation>
        <location evidence="1">Cytoplasm</location>
    </subcellularLocation>
</comment>
<dbReference type="SUPFAM" id="SSF51045">
    <property type="entry name" value="WW domain"/>
    <property type="match status" value="1"/>
</dbReference>
<evidence type="ECO:0000256" key="1">
    <source>
        <dbReference type="ARBA" id="ARBA00004496"/>
    </source>
</evidence>
<reference evidence="5" key="1">
    <citation type="submission" date="2021-08" db="EMBL/GenBank/DDBJ databases">
        <title>WGS assembly of Ceratopteris richardii.</title>
        <authorList>
            <person name="Marchant D.B."/>
            <person name="Chen G."/>
            <person name="Jenkins J."/>
            <person name="Shu S."/>
            <person name="Leebens-Mack J."/>
            <person name="Grimwood J."/>
            <person name="Schmutz J."/>
            <person name="Soltis P."/>
            <person name="Soltis D."/>
            <person name="Chen Z.-H."/>
        </authorList>
    </citation>
    <scope>NUCLEOTIDE SEQUENCE</scope>
    <source>
        <strain evidence="5">Whitten #5841</strain>
        <tissue evidence="5">Leaf</tissue>
    </source>
</reference>
<evidence type="ECO:0000313" key="5">
    <source>
        <dbReference type="EMBL" id="KAH7425071.1"/>
    </source>
</evidence>
<evidence type="ECO:0000259" key="4">
    <source>
        <dbReference type="PROSITE" id="PS50020"/>
    </source>
</evidence>
<keyword evidence="2" id="KW-0963">Cytoplasm</keyword>
<dbReference type="Proteomes" id="UP000825935">
    <property type="component" value="Chromosome 11"/>
</dbReference>
<name>A0A8T2TNK6_CERRI</name>
<dbReference type="InterPro" id="IPR051105">
    <property type="entry name" value="WWC/KIBRA_Hippo_Reg"/>
</dbReference>